<sequence length="116" mass="12889">MALLEDPDMKWAVGGRWKDDSPLRRAALAGLAYLDGLGAELDDVDLTGERLSTARRMAGQRTEARWWINWKWRGYLGIAPCVTGGEAWLEVVQPTRTRPLNALVIQPGPNAAAFRD</sequence>
<name>A0ABW1E700_9ACTN</name>
<evidence type="ECO:0000313" key="1">
    <source>
        <dbReference type="EMBL" id="MFC5855639.1"/>
    </source>
</evidence>
<comment type="caution">
    <text evidence="1">The sequence shown here is derived from an EMBL/GenBank/DDBJ whole genome shotgun (WGS) entry which is preliminary data.</text>
</comment>
<reference evidence="2" key="1">
    <citation type="journal article" date="2019" name="Int. J. Syst. Evol. Microbiol.">
        <title>The Global Catalogue of Microorganisms (GCM) 10K type strain sequencing project: providing services to taxonomists for standard genome sequencing and annotation.</title>
        <authorList>
            <consortium name="The Broad Institute Genomics Platform"/>
            <consortium name="The Broad Institute Genome Sequencing Center for Infectious Disease"/>
            <person name="Wu L."/>
            <person name="Ma J."/>
        </authorList>
    </citation>
    <scope>NUCLEOTIDE SEQUENCE [LARGE SCALE GENOMIC DNA]</scope>
    <source>
        <strain evidence="2">JCM 10411</strain>
    </source>
</reference>
<gene>
    <name evidence="1" type="ORF">ACFPZI_28820</name>
</gene>
<protein>
    <submittedName>
        <fullName evidence="1">Uncharacterized protein</fullName>
    </submittedName>
</protein>
<organism evidence="1 2">
    <name type="scientific">Streptomyces chlorus</name>
    <dbReference type="NCBI Taxonomy" id="887452"/>
    <lineage>
        <taxon>Bacteria</taxon>
        <taxon>Bacillati</taxon>
        <taxon>Actinomycetota</taxon>
        <taxon>Actinomycetes</taxon>
        <taxon>Kitasatosporales</taxon>
        <taxon>Streptomycetaceae</taxon>
        <taxon>Streptomyces</taxon>
    </lineage>
</organism>
<keyword evidence="2" id="KW-1185">Reference proteome</keyword>
<dbReference type="EMBL" id="JBHSOA010000070">
    <property type="protein sequence ID" value="MFC5855639.1"/>
    <property type="molecule type" value="Genomic_DNA"/>
</dbReference>
<proteinExistence type="predicted"/>
<accession>A0ABW1E700</accession>
<dbReference type="RefSeq" id="WP_381368950.1">
    <property type="nucleotide sequence ID" value="NZ_JBHSOA010000070.1"/>
</dbReference>
<dbReference type="Proteomes" id="UP001596180">
    <property type="component" value="Unassembled WGS sequence"/>
</dbReference>
<evidence type="ECO:0000313" key="2">
    <source>
        <dbReference type="Proteomes" id="UP001596180"/>
    </source>
</evidence>